<dbReference type="InterPro" id="IPR011990">
    <property type="entry name" value="TPR-like_helical_dom_sf"/>
</dbReference>
<evidence type="ECO:0000256" key="1">
    <source>
        <dbReference type="ARBA" id="ARBA00023125"/>
    </source>
</evidence>
<dbReference type="InterPro" id="IPR016032">
    <property type="entry name" value="Sig_transdc_resp-reg_C-effctor"/>
</dbReference>
<sequence length="516" mass="55854">MHGPVDSLLTSGQLAARPCFQLGTISIDPGTRTVSGPGGSVQLEPRVMQVLVSLADAEGAVVTRDLLFARCWGNVYVGDDSLNRAVAGVRRALASVEASFSVDTVPRTGYRLTGDGLGQAAAGEVEPGTGRASWSRRALLAGGLSLGAAAGVAWWAGNRPTPDPADALLARAQQSLRTGTAEGQRKAIALLDEAVKRSPGNANAWGQLALAVARVDEHVFARPVTSAAKVDDAAQRALSLDPGNADAAAARIIALPYYGSWLPVERQFEQFLARHTDHPYARDSYSFMLGAVGRMKESARMRLSLASDDLYDAQLQYRSIYCHWFLGQITEADQAAQRAFDMWPRFAPVWFARLWLLNGTGRTDRALEQIENERGHPDLPPPMLAALRSAHRAALSGDPAVVAATTKQVLGGVRASVSAVVNAFMLLQMMKSLDAAFGLAEAYYLERGPVIAALNWRPGQPFVPDQRRRKTNMLFTPLGVPMQQDSRFLPLMRDIGLQDYWDQRGVSPDFLAQPVR</sequence>
<reference evidence="4 5" key="1">
    <citation type="submission" date="2022-05" db="EMBL/GenBank/DDBJ databases">
        <title>S8-45 Sphingomonas ultraviolaceadurans.</title>
        <authorList>
            <person name="Liu Y."/>
        </authorList>
    </citation>
    <scope>NUCLEOTIDE SEQUENCE [LARGE SCALE GENOMIC DNA]</scope>
    <source>
        <strain evidence="4 5">S8-45</strain>
    </source>
</reference>
<evidence type="ECO:0000313" key="5">
    <source>
        <dbReference type="Proteomes" id="UP000831921"/>
    </source>
</evidence>
<dbReference type="InterPro" id="IPR036388">
    <property type="entry name" value="WH-like_DNA-bd_sf"/>
</dbReference>
<dbReference type="SUPFAM" id="SSF46894">
    <property type="entry name" value="C-terminal effector domain of the bipartite response regulators"/>
    <property type="match status" value="1"/>
</dbReference>
<gene>
    <name evidence="4" type="ORF">M1K48_02075</name>
</gene>
<dbReference type="Proteomes" id="UP000831921">
    <property type="component" value="Chromosome"/>
</dbReference>
<evidence type="ECO:0000313" key="4">
    <source>
        <dbReference type="EMBL" id="UUR08458.1"/>
    </source>
</evidence>
<organism evidence="4 5">
    <name type="scientific">Sphingomonas glaciei</name>
    <dbReference type="NCBI Taxonomy" id="2938948"/>
    <lineage>
        <taxon>Bacteria</taxon>
        <taxon>Pseudomonadati</taxon>
        <taxon>Pseudomonadota</taxon>
        <taxon>Alphaproteobacteria</taxon>
        <taxon>Sphingomonadales</taxon>
        <taxon>Sphingomonadaceae</taxon>
        <taxon>Sphingomonas</taxon>
    </lineage>
</organism>
<dbReference type="RefSeq" id="WP_249504235.1">
    <property type="nucleotide sequence ID" value="NZ_CP097253.1"/>
</dbReference>
<proteinExistence type="predicted"/>
<feature type="DNA-binding region" description="OmpR/PhoB-type" evidence="2">
    <location>
        <begin position="17"/>
        <end position="114"/>
    </location>
</feature>
<dbReference type="SMART" id="SM00862">
    <property type="entry name" value="Trans_reg_C"/>
    <property type="match status" value="1"/>
</dbReference>
<dbReference type="SUPFAM" id="SSF48452">
    <property type="entry name" value="TPR-like"/>
    <property type="match status" value="1"/>
</dbReference>
<dbReference type="PROSITE" id="PS51755">
    <property type="entry name" value="OMPR_PHOB"/>
    <property type="match status" value="1"/>
</dbReference>
<name>A0ABY5MVE9_9SPHN</name>
<dbReference type="Gene3D" id="1.10.10.10">
    <property type="entry name" value="Winged helix-like DNA-binding domain superfamily/Winged helix DNA-binding domain"/>
    <property type="match status" value="1"/>
</dbReference>
<evidence type="ECO:0000256" key="2">
    <source>
        <dbReference type="PROSITE-ProRule" id="PRU01091"/>
    </source>
</evidence>
<dbReference type="InterPro" id="IPR001867">
    <property type="entry name" value="OmpR/PhoB-type_DNA-bd"/>
</dbReference>
<keyword evidence="5" id="KW-1185">Reference proteome</keyword>
<keyword evidence="1 2" id="KW-0238">DNA-binding</keyword>
<dbReference type="Pfam" id="PF00486">
    <property type="entry name" value="Trans_reg_C"/>
    <property type="match status" value="1"/>
</dbReference>
<protein>
    <submittedName>
        <fullName evidence="4">Winged helix-turn-helix domain-containing protein</fullName>
    </submittedName>
</protein>
<feature type="domain" description="OmpR/PhoB-type" evidence="3">
    <location>
        <begin position="17"/>
        <end position="114"/>
    </location>
</feature>
<dbReference type="CDD" id="cd00383">
    <property type="entry name" value="trans_reg_C"/>
    <property type="match status" value="1"/>
</dbReference>
<evidence type="ECO:0000259" key="3">
    <source>
        <dbReference type="PROSITE" id="PS51755"/>
    </source>
</evidence>
<accession>A0ABY5MVE9</accession>
<dbReference type="EMBL" id="CP097253">
    <property type="protein sequence ID" value="UUR08458.1"/>
    <property type="molecule type" value="Genomic_DNA"/>
</dbReference>
<dbReference type="Gene3D" id="1.25.40.10">
    <property type="entry name" value="Tetratricopeptide repeat domain"/>
    <property type="match status" value="1"/>
</dbReference>